<proteinExistence type="inferred from homology"/>
<gene>
    <name evidence="5" type="ORF">R9X50_00333500</name>
</gene>
<dbReference type="GO" id="GO:0051999">
    <property type="term" value="P:mannosyl-inositol phosphorylceramide biosynthetic process"/>
    <property type="evidence" value="ECO:0007669"/>
    <property type="project" value="TreeGrafter"/>
</dbReference>
<organism evidence="5 6">
    <name type="scientific">Acrodontium crateriforme</name>
    <dbReference type="NCBI Taxonomy" id="150365"/>
    <lineage>
        <taxon>Eukaryota</taxon>
        <taxon>Fungi</taxon>
        <taxon>Dikarya</taxon>
        <taxon>Ascomycota</taxon>
        <taxon>Pezizomycotina</taxon>
        <taxon>Dothideomycetes</taxon>
        <taxon>Dothideomycetidae</taxon>
        <taxon>Mycosphaerellales</taxon>
        <taxon>Teratosphaeriaceae</taxon>
        <taxon>Acrodontium</taxon>
    </lineage>
</organism>
<evidence type="ECO:0000256" key="2">
    <source>
        <dbReference type="ARBA" id="ARBA00022679"/>
    </source>
</evidence>
<dbReference type="InterPro" id="IPR051706">
    <property type="entry name" value="Glycosyltransferase_domain"/>
</dbReference>
<keyword evidence="3" id="KW-0472">Membrane</keyword>
<evidence type="ECO:0000256" key="3">
    <source>
        <dbReference type="SAM" id="Phobius"/>
    </source>
</evidence>
<dbReference type="InterPro" id="IPR029044">
    <property type="entry name" value="Nucleotide-diphossugar_trans"/>
</dbReference>
<dbReference type="AlphaFoldDB" id="A0AAQ3M5Z0"/>
<feature type="transmembrane region" description="Helical" evidence="3">
    <location>
        <begin position="296"/>
        <end position="319"/>
    </location>
</feature>
<evidence type="ECO:0000256" key="1">
    <source>
        <dbReference type="ARBA" id="ARBA00009003"/>
    </source>
</evidence>
<keyword evidence="2" id="KW-0808">Transferase</keyword>
<evidence type="ECO:0000256" key="4">
    <source>
        <dbReference type="SAM" id="SignalP"/>
    </source>
</evidence>
<sequence length="354" mass="40842">MRSKIFYSLAAVVFAIFLARHHFRDLIEVGRTYATYHTYIRSHPDVLYKYSRPGKFDNGNSSPSSRKYVPKIIHRIFLQEGRKSTLSNYRAGLESCRRIHPDWEQKIWTDENATEFMREHYPAIAPHYTGYAQSIQRANILRYALLDHFGGVYLDLDVTCLDSLDRLRHLPWLTPGAYPAGVNNAFILAKPGHPHLKELLFKVPSRNIRWPMPYVENMLSTGCMYFSNRFMSYARLLMRLGEDAPYEAKFFVLADQDGNMEPHMLRGAVRTPLFAHAGASSWHGWDAAMMVLIGQYYGYFALLLGMLHGTLFVGLVVLFRRSNRCTAWPNIRRSIGTETIPDHERLSPGKEFQA</sequence>
<dbReference type="PANTHER" id="PTHR32385">
    <property type="entry name" value="MANNOSYL PHOSPHORYLINOSITOL CERAMIDE SYNTHASE"/>
    <property type="match status" value="1"/>
</dbReference>
<evidence type="ECO:0000313" key="6">
    <source>
        <dbReference type="Proteomes" id="UP001303373"/>
    </source>
</evidence>
<feature type="signal peptide" evidence="4">
    <location>
        <begin position="1"/>
        <end position="15"/>
    </location>
</feature>
<dbReference type="GO" id="GO:0000030">
    <property type="term" value="F:mannosyltransferase activity"/>
    <property type="evidence" value="ECO:0007669"/>
    <property type="project" value="TreeGrafter"/>
</dbReference>
<reference evidence="5 6" key="1">
    <citation type="submission" date="2023-11" db="EMBL/GenBank/DDBJ databases">
        <title>An acidophilic fungus is an integral part of prey digestion in a carnivorous sundew plant.</title>
        <authorList>
            <person name="Tsai I.J."/>
        </authorList>
    </citation>
    <scope>NUCLEOTIDE SEQUENCE [LARGE SCALE GENOMIC DNA]</scope>
    <source>
        <strain evidence="5">169a</strain>
    </source>
</reference>
<evidence type="ECO:0000313" key="5">
    <source>
        <dbReference type="EMBL" id="WPH00506.1"/>
    </source>
</evidence>
<dbReference type="SUPFAM" id="SSF53448">
    <property type="entry name" value="Nucleotide-diphospho-sugar transferases"/>
    <property type="match status" value="1"/>
</dbReference>
<comment type="similarity">
    <text evidence="1">Belongs to the glycosyltransferase 32 family.</text>
</comment>
<keyword evidence="3" id="KW-0812">Transmembrane</keyword>
<keyword evidence="6" id="KW-1185">Reference proteome</keyword>
<name>A0AAQ3M5Z0_9PEZI</name>
<dbReference type="EMBL" id="CP138583">
    <property type="protein sequence ID" value="WPH00506.1"/>
    <property type="molecule type" value="Genomic_DNA"/>
</dbReference>
<keyword evidence="4" id="KW-0732">Signal</keyword>
<protein>
    <recommendedName>
        <fullName evidence="7">Glycosyltransferase family 32 protein</fullName>
    </recommendedName>
</protein>
<dbReference type="Gene3D" id="3.90.550.20">
    <property type="match status" value="1"/>
</dbReference>
<dbReference type="GO" id="GO:0016020">
    <property type="term" value="C:membrane"/>
    <property type="evidence" value="ECO:0007669"/>
    <property type="project" value="GOC"/>
</dbReference>
<keyword evidence="3" id="KW-1133">Transmembrane helix</keyword>
<accession>A0AAQ3M5Z0</accession>
<evidence type="ECO:0008006" key="7">
    <source>
        <dbReference type="Google" id="ProtNLM"/>
    </source>
</evidence>
<dbReference type="PANTHER" id="PTHR32385:SF15">
    <property type="entry name" value="INOSITOL PHOSPHOCERAMIDE MANNOSYLTRANSFERASE 1"/>
    <property type="match status" value="1"/>
</dbReference>
<dbReference type="Proteomes" id="UP001303373">
    <property type="component" value="Chromosome 4"/>
</dbReference>
<feature type="chain" id="PRO_5042897868" description="Glycosyltransferase family 32 protein" evidence="4">
    <location>
        <begin position="16"/>
        <end position="354"/>
    </location>
</feature>
<dbReference type="InterPro" id="IPR007577">
    <property type="entry name" value="GlycoTrfase_DXD_sugar-bd_CS"/>
</dbReference>
<dbReference type="Pfam" id="PF04488">
    <property type="entry name" value="Gly_transf_sug"/>
    <property type="match status" value="1"/>
</dbReference>